<dbReference type="Pfam" id="PF08680">
    <property type="entry name" value="DUF1779"/>
    <property type="match status" value="1"/>
</dbReference>
<gene>
    <name evidence="1" type="ORF">DFQ00_13034</name>
    <name evidence="2" type="ORF">HUB98_12315</name>
</gene>
<evidence type="ECO:0000313" key="1">
    <source>
        <dbReference type="EMBL" id="PYE43226.1"/>
    </source>
</evidence>
<name>A0A2V4V331_PAEBA</name>
<dbReference type="RefSeq" id="WP_167433841.1">
    <property type="nucleotide sequence ID" value="NZ_CP054614.1"/>
</dbReference>
<keyword evidence="4" id="KW-1185">Reference proteome</keyword>
<dbReference type="Gene3D" id="3.30.360.40">
    <property type="entry name" value="YwmB-like"/>
    <property type="match status" value="1"/>
</dbReference>
<sequence>MLNRWMTTGIIAVAIIIFISVTQVQVYAENRMADKPVSETANLEKLLRTADWVIGRMDRLVIKWQAGGKGDAQEHAVKLATELGLGVPVQMQQGGHQVYRSEGTFGNAVYDQSARVLLNAVDTDNDGYYIIVQLSGGRNLDRDILFTCHGQVAEGMAKSGLKANWNMSVQGMVHEKNTTNVSATGMKHEANGQLAVMEARLSRVLQMKAMERYEDEATESISYQVTDLPLEIQSGTHALNMQLAVHHVSEQQAARITVGFPVITIEY</sequence>
<reference evidence="1 3" key="1">
    <citation type="submission" date="2018-06" db="EMBL/GenBank/DDBJ databases">
        <title>Genomic Encyclopedia of Type Strains, Phase III (KMG-III): the genomes of soil and plant-associated and newly described type strains.</title>
        <authorList>
            <person name="Whitman W."/>
        </authorList>
    </citation>
    <scope>NUCLEOTIDE SEQUENCE [LARGE SCALE GENOMIC DNA]</scope>
    <source>
        <strain evidence="1 3">CECT 7022</strain>
    </source>
</reference>
<dbReference type="Proteomes" id="UP000509327">
    <property type="component" value="Chromosome"/>
</dbReference>
<evidence type="ECO:0000313" key="4">
    <source>
        <dbReference type="Proteomes" id="UP000509327"/>
    </source>
</evidence>
<dbReference type="InterPro" id="IPR014794">
    <property type="entry name" value="DUF1779"/>
</dbReference>
<reference evidence="2 4" key="2">
    <citation type="submission" date="2020-06" db="EMBL/GenBank/DDBJ databases">
        <title>Complete genome of Paenibacillus barcinonensis KACC11450.</title>
        <authorList>
            <person name="Kim M."/>
            <person name="Park Y.-J."/>
            <person name="Shin J.-H."/>
        </authorList>
    </citation>
    <scope>NUCLEOTIDE SEQUENCE [LARGE SCALE GENOMIC DNA]</scope>
    <source>
        <strain evidence="2 4">KACC11450</strain>
    </source>
</reference>
<proteinExistence type="predicted"/>
<protein>
    <submittedName>
        <fullName evidence="1 2">TATA-box binding protein</fullName>
    </submittedName>
</protein>
<accession>A0A2V4V331</accession>
<dbReference type="EMBL" id="QJSW01000030">
    <property type="protein sequence ID" value="PYE43226.1"/>
    <property type="molecule type" value="Genomic_DNA"/>
</dbReference>
<organism evidence="1 3">
    <name type="scientific">Paenibacillus barcinonensis</name>
    <dbReference type="NCBI Taxonomy" id="198119"/>
    <lineage>
        <taxon>Bacteria</taxon>
        <taxon>Bacillati</taxon>
        <taxon>Bacillota</taxon>
        <taxon>Bacilli</taxon>
        <taxon>Bacillales</taxon>
        <taxon>Paenibacillaceae</taxon>
        <taxon>Paenibacillus</taxon>
    </lineage>
</organism>
<dbReference type="Proteomes" id="UP000247790">
    <property type="component" value="Unassembled WGS sequence"/>
</dbReference>
<dbReference type="AlphaFoldDB" id="A0A2V4V331"/>
<evidence type="ECO:0000313" key="2">
    <source>
        <dbReference type="EMBL" id="QKS57035.1"/>
    </source>
</evidence>
<dbReference type="EMBL" id="CP054614">
    <property type="protein sequence ID" value="QKS57035.1"/>
    <property type="molecule type" value="Genomic_DNA"/>
</dbReference>
<evidence type="ECO:0000313" key="3">
    <source>
        <dbReference type="Proteomes" id="UP000247790"/>
    </source>
</evidence>